<keyword evidence="2" id="KW-1185">Reference proteome</keyword>
<name>A0AAV9APG1_ACOGR</name>
<evidence type="ECO:0000313" key="2">
    <source>
        <dbReference type="Proteomes" id="UP001179952"/>
    </source>
</evidence>
<evidence type="ECO:0000313" key="1">
    <source>
        <dbReference type="EMBL" id="KAK1266000.1"/>
    </source>
</evidence>
<reference evidence="1" key="2">
    <citation type="submission" date="2023-06" db="EMBL/GenBank/DDBJ databases">
        <authorList>
            <person name="Ma L."/>
            <person name="Liu K.-W."/>
            <person name="Li Z."/>
            <person name="Hsiao Y.-Y."/>
            <person name="Qi Y."/>
            <person name="Fu T."/>
            <person name="Tang G."/>
            <person name="Zhang D."/>
            <person name="Sun W.-H."/>
            <person name="Liu D.-K."/>
            <person name="Li Y."/>
            <person name="Chen G.-Z."/>
            <person name="Liu X.-D."/>
            <person name="Liao X.-Y."/>
            <person name="Jiang Y.-T."/>
            <person name="Yu X."/>
            <person name="Hao Y."/>
            <person name="Huang J."/>
            <person name="Zhao X.-W."/>
            <person name="Ke S."/>
            <person name="Chen Y.-Y."/>
            <person name="Wu W.-L."/>
            <person name="Hsu J.-L."/>
            <person name="Lin Y.-F."/>
            <person name="Huang M.-D."/>
            <person name="Li C.-Y."/>
            <person name="Huang L."/>
            <person name="Wang Z.-W."/>
            <person name="Zhao X."/>
            <person name="Zhong W.-Y."/>
            <person name="Peng D.-H."/>
            <person name="Ahmad S."/>
            <person name="Lan S."/>
            <person name="Zhang J.-S."/>
            <person name="Tsai W.-C."/>
            <person name="Van De Peer Y."/>
            <person name="Liu Z.-J."/>
        </authorList>
    </citation>
    <scope>NUCLEOTIDE SEQUENCE</scope>
    <source>
        <strain evidence="1">SCP</strain>
        <tissue evidence="1">Leaves</tissue>
    </source>
</reference>
<dbReference type="Proteomes" id="UP001179952">
    <property type="component" value="Unassembled WGS sequence"/>
</dbReference>
<accession>A0AAV9APG1</accession>
<protein>
    <submittedName>
        <fullName evidence="1">Uncharacterized protein</fullName>
    </submittedName>
</protein>
<gene>
    <name evidence="1" type="ORF">QJS04_geneDACA000724</name>
</gene>
<proteinExistence type="predicted"/>
<organism evidence="1 2">
    <name type="scientific">Acorus gramineus</name>
    <name type="common">Dwarf sweet flag</name>
    <dbReference type="NCBI Taxonomy" id="55184"/>
    <lineage>
        <taxon>Eukaryota</taxon>
        <taxon>Viridiplantae</taxon>
        <taxon>Streptophyta</taxon>
        <taxon>Embryophyta</taxon>
        <taxon>Tracheophyta</taxon>
        <taxon>Spermatophyta</taxon>
        <taxon>Magnoliopsida</taxon>
        <taxon>Liliopsida</taxon>
        <taxon>Acoraceae</taxon>
        <taxon>Acorus</taxon>
    </lineage>
</organism>
<dbReference type="AlphaFoldDB" id="A0AAV9APG1"/>
<sequence>MVVPKINFASRLAEDDILRLIIPVSLEEIFTTLFAMKTDGSFGTRMFPAQPPCQISHPSLFLRSLLCGHEPSFTRQDLQKGGKLGMPLAFTDAQAMRLCKNNIHKKSLWMDWVWNRYLLRNSLWAAEANSGSSWAWSQLLRNRDWIDKGFLLTLLMEIL</sequence>
<reference evidence="1" key="1">
    <citation type="journal article" date="2023" name="Nat. Commun.">
        <title>Diploid and tetraploid genomes of Acorus and the evolution of monocots.</title>
        <authorList>
            <person name="Ma L."/>
            <person name="Liu K.W."/>
            <person name="Li Z."/>
            <person name="Hsiao Y.Y."/>
            <person name="Qi Y."/>
            <person name="Fu T."/>
            <person name="Tang G.D."/>
            <person name="Zhang D."/>
            <person name="Sun W.H."/>
            <person name="Liu D.K."/>
            <person name="Li Y."/>
            <person name="Chen G.Z."/>
            <person name="Liu X.D."/>
            <person name="Liao X.Y."/>
            <person name="Jiang Y.T."/>
            <person name="Yu X."/>
            <person name="Hao Y."/>
            <person name="Huang J."/>
            <person name="Zhao X.W."/>
            <person name="Ke S."/>
            <person name="Chen Y.Y."/>
            <person name="Wu W.L."/>
            <person name="Hsu J.L."/>
            <person name="Lin Y.F."/>
            <person name="Huang M.D."/>
            <person name="Li C.Y."/>
            <person name="Huang L."/>
            <person name="Wang Z.W."/>
            <person name="Zhao X."/>
            <person name="Zhong W.Y."/>
            <person name="Peng D.H."/>
            <person name="Ahmad S."/>
            <person name="Lan S."/>
            <person name="Zhang J.S."/>
            <person name="Tsai W.C."/>
            <person name="Van de Peer Y."/>
            <person name="Liu Z.J."/>
        </authorList>
    </citation>
    <scope>NUCLEOTIDE SEQUENCE</scope>
    <source>
        <strain evidence="1">SCP</strain>
    </source>
</reference>
<comment type="caution">
    <text evidence="1">The sequence shown here is derived from an EMBL/GenBank/DDBJ whole genome shotgun (WGS) entry which is preliminary data.</text>
</comment>
<dbReference type="EMBL" id="JAUJYN010000007">
    <property type="protein sequence ID" value="KAK1266000.1"/>
    <property type="molecule type" value="Genomic_DNA"/>
</dbReference>